<accession>A0A286TX78</accession>
<evidence type="ECO:0000259" key="1">
    <source>
        <dbReference type="Pfam" id="PF01609"/>
    </source>
</evidence>
<gene>
    <name evidence="2" type="ORF">SCALIN_C12_0001</name>
</gene>
<comment type="caution">
    <text evidence="2">The sequence shown here is derived from an EMBL/GenBank/DDBJ whole genome shotgun (WGS) entry which is preliminary data.</text>
</comment>
<sequence>MLSLSDGDAAFIKKGGREPKIGYKPQLGRSKNGFVSTLVVPKGNAADSGELNGTIEDHIMRTEVIPQKVSTDDGYANAKIRTKWLSAGVEIFSISGSKGKNMITEEEWESEEYKESRNNRSAVESMMFTIKHNFEFGVVMRRGIENVRAELLEKVIAYNFCRILEVKKQNRKRELQKVAA</sequence>
<dbReference type="InterPro" id="IPR002559">
    <property type="entry name" value="Transposase_11"/>
</dbReference>
<organism evidence="2 3">
    <name type="scientific">Candidatus Scalindua japonica</name>
    <dbReference type="NCBI Taxonomy" id="1284222"/>
    <lineage>
        <taxon>Bacteria</taxon>
        <taxon>Pseudomonadati</taxon>
        <taxon>Planctomycetota</taxon>
        <taxon>Candidatus Brocadiia</taxon>
        <taxon>Candidatus Brocadiales</taxon>
        <taxon>Candidatus Scalinduaceae</taxon>
        <taxon>Candidatus Scalindua</taxon>
    </lineage>
</organism>
<keyword evidence="3" id="KW-1185">Reference proteome</keyword>
<dbReference type="AlphaFoldDB" id="A0A286TX78"/>
<dbReference type="GO" id="GO:0003677">
    <property type="term" value="F:DNA binding"/>
    <property type="evidence" value="ECO:0007669"/>
    <property type="project" value="InterPro"/>
</dbReference>
<evidence type="ECO:0000313" key="3">
    <source>
        <dbReference type="Proteomes" id="UP000218542"/>
    </source>
</evidence>
<proteinExistence type="predicted"/>
<feature type="domain" description="Transposase IS4-like" evidence="1">
    <location>
        <begin position="16"/>
        <end position="160"/>
    </location>
</feature>
<dbReference type="GO" id="GO:0006313">
    <property type="term" value="P:DNA transposition"/>
    <property type="evidence" value="ECO:0007669"/>
    <property type="project" value="InterPro"/>
</dbReference>
<protein>
    <submittedName>
        <fullName evidence="2">Transposase and inactivated derivatives, IS5 family</fullName>
    </submittedName>
</protein>
<name>A0A286TX78_9BACT</name>
<dbReference type="GO" id="GO:0004803">
    <property type="term" value="F:transposase activity"/>
    <property type="evidence" value="ECO:0007669"/>
    <property type="project" value="InterPro"/>
</dbReference>
<dbReference type="Proteomes" id="UP000218542">
    <property type="component" value="Unassembled WGS sequence"/>
</dbReference>
<dbReference type="EMBL" id="BAOS01000012">
    <property type="protein sequence ID" value="GAX60488.1"/>
    <property type="molecule type" value="Genomic_DNA"/>
</dbReference>
<reference evidence="3" key="1">
    <citation type="journal article" date="2017" name="Environ. Microbiol. Rep.">
        <title>Genetic Diversity of Marine Anaerobic Ammonium-Oxidizing Bacteria as Revealed by Genomic and Proteomic Analyses of 'Candidatus Scalindua japonica'.</title>
        <authorList>
            <person name="Oshiki M."/>
            <person name="Mizuto K."/>
            <person name="Kimura Z."/>
            <person name="Kindaichi T."/>
            <person name="Satoh H."/>
            <person name="Okabe S."/>
        </authorList>
    </citation>
    <scope>NUCLEOTIDE SEQUENCE [LARGE SCALE GENOMIC DNA]</scope>
    <source>
        <strain evidence="3">husup-a2</strain>
    </source>
</reference>
<dbReference type="Pfam" id="PF01609">
    <property type="entry name" value="DDE_Tnp_1"/>
    <property type="match status" value="1"/>
</dbReference>
<evidence type="ECO:0000313" key="2">
    <source>
        <dbReference type="EMBL" id="GAX60488.1"/>
    </source>
</evidence>